<protein>
    <submittedName>
        <fullName evidence="2">Alpha/beta fold hydrolase</fullName>
    </submittedName>
</protein>
<dbReference type="PANTHER" id="PTHR11614">
    <property type="entry name" value="PHOSPHOLIPASE-RELATED"/>
    <property type="match status" value="1"/>
</dbReference>
<dbReference type="InterPro" id="IPR051044">
    <property type="entry name" value="MAG_DAG_Lipase"/>
</dbReference>
<evidence type="ECO:0000313" key="3">
    <source>
        <dbReference type="Proteomes" id="UP000261032"/>
    </source>
</evidence>
<evidence type="ECO:0000313" key="2">
    <source>
        <dbReference type="EMBL" id="RGD87089.1"/>
    </source>
</evidence>
<dbReference type="GO" id="GO:0016787">
    <property type="term" value="F:hydrolase activity"/>
    <property type="evidence" value="ECO:0007669"/>
    <property type="project" value="UniProtKB-KW"/>
</dbReference>
<dbReference type="InterPro" id="IPR029058">
    <property type="entry name" value="AB_hydrolase_fold"/>
</dbReference>
<keyword evidence="2" id="KW-0378">Hydrolase</keyword>
<dbReference type="SUPFAM" id="SSF53474">
    <property type="entry name" value="alpha/beta-Hydrolases"/>
    <property type="match status" value="1"/>
</dbReference>
<organism evidence="2 3">
    <name type="scientific">Thomasclavelia ramosa</name>
    <dbReference type="NCBI Taxonomy" id="1547"/>
    <lineage>
        <taxon>Bacteria</taxon>
        <taxon>Bacillati</taxon>
        <taxon>Bacillota</taxon>
        <taxon>Erysipelotrichia</taxon>
        <taxon>Erysipelotrichales</taxon>
        <taxon>Coprobacillaceae</taxon>
        <taxon>Thomasclavelia</taxon>
    </lineage>
</organism>
<dbReference type="EMBL" id="QUSL01000002">
    <property type="protein sequence ID" value="RGD87089.1"/>
    <property type="molecule type" value="Genomic_DNA"/>
</dbReference>
<reference evidence="2 3" key="1">
    <citation type="submission" date="2018-08" db="EMBL/GenBank/DDBJ databases">
        <title>A genome reference for cultivated species of the human gut microbiota.</title>
        <authorList>
            <person name="Zou Y."/>
            <person name="Xue W."/>
            <person name="Luo G."/>
        </authorList>
    </citation>
    <scope>NUCLEOTIDE SEQUENCE [LARGE SCALE GENOMIC DNA]</scope>
    <source>
        <strain evidence="2 3">OM06-4</strain>
    </source>
</reference>
<dbReference type="Proteomes" id="UP000261032">
    <property type="component" value="Unassembled WGS sequence"/>
</dbReference>
<gene>
    <name evidence="2" type="ORF">DXB93_02685</name>
</gene>
<dbReference type="Pfam" id="PF12146">
    <property type="entry name" value="Hydrolase_4"/>
    <property type="match status" value="1"/>
</dbReference>
<evidence type="ECO:0000259" key="1">
    <source>
        <dbReference type="Pfam" id="PF12146"/>
    </source>
</evidence>
<accession>A0A3E3EH47</accession>
<dbReference type="Gene3D" id="3.40.50.1820">
    <property type="entry name" value="alpha/beta hydrolase"/>
    <property type="match status" value="1"/>
</dbReference>
<dbReference type="RefSeq" id="WP_117580408.1">
    <property type="nucleotide sequence ID" value="NZ_QUSL01000002.1"/>
</dbReference>
<proteinExistence type="predicted"/>
<dbReference type="AlphaFoldDB" id="A0A3E3EH47"/>
<feature type="domain" description="Serine aminopeptidase S33" evidence="1">
    <location>
        <begin position="29"/>
        <end position="286"/>
    </location>
</feature>
<name>A0A3E3EH47_9FIRM</name>
<comment type="caution">
    <text evidence="2">The sequence shown here is derived from an EMBL/GenBank/DDBJ whole genome shotgun (WGS) entry which is preliminary data.</text>
</comment>
<sequence length="304" mass="34866">MKYSEKFTSATATHVNFDIYLPTVMIRYKAIIQIHHAMGEHSGRYERFAEYLAHDGFVVVVSDFPGHGTSLYNYEQGYFGIGDATKTLVEDMHRLRNIMASRYPDLPYFMIGNQLGSLVLRQYMAQYGDFIQGAILMGTCGKPHFALIGKLIIKGDAMLKGHMHRSKTVRKNVINQLISRTKNATYVTGDARELDQYQQDPFTDFTYTNNAYEEVFGLIKKVSTIQNIKKIPEYLSVLIISGAKDPFGKFGVGPKWLYEALSHQGVKDITLSLYDRSHHDLLHDQQRLEVYKDVLDWLNQRTFV</sequence>
<dbReference type="InterPro" id="IPR022742">
    <property type="entry name" value="Hydrolase_4"/>
</dbReference>